<dbReference type="OrthoDB" id="9816124at2"/>
<dbReference type="InterPro" id="IPR053160">
    <property type="entry name" value="MFS_DHA3_Transporter"/>
</dbReference>
<feature type="transmembrane region" description="Helical" evidence="6">
    <location>
        <begin position="348"/>
        <end position="371"/>
    </location>
</feature>
<accession>A0A143Z8X8</accession>
<dbReference type="SUPFAM" id="SSF103473">
    <property type="entry name" value="MFS general substrate transporter"/>
    <property type="match status" value="1"/>
</dbReference>
<dbReference type="Proteomes" id="UP000076878">
    <property type="component" value="Unassembled WGS sequence"/>
</dbReference>
<reference evidence="8 10" key="1">
    <citation type="submission" date="2016-02" db="EMBL/GenBank/DDBJ databases">
        <authorList>
            <person name="Wen L."/>
            <person name="He K."/>
            <person name="Yang H."/>
        </authorList>
    </citation>
    <scope>NUCLEOTIDE SEQUENCE [LARGE SCALE GENOMIC DNA]</scope>
    <source>
        <strain evidence="8">Trichococcus_R210</strain>
    </source>
</reference>
<gene>
    <name evidence="9" type="ORF">SAMN05216375_12534</name>
    <name evidence="8" type="ORF">TR210_2565</name>
</gene>
<proteinExistence type="predicted"/>
<feature type="domain" description="Major facilitator superfamily (MFS) profile" evidence="7">
    <location>
        <begin position="1"/>
        <end position="403"/>
    </location>
</feature>
<keyword evidence="2" id="KW-0813">Transport</keyword>
<dbReference type="EMBL" id="FJNB01000024">
    <property type="protein sequence ID" value="CZR08347.1"/>
    <property type="molecule type" value="Genomic_DNA"/>
</dbReference>
<feature type="transmembrane region" description="Helical" evidence="6">
    <location>
        <begin position="17"/>
        <end position="35"/>
    </location>
</feature>
<feature type="transmembrane region" description="Helical" evidence="6">
    <location>
        <begin position="313"/>
        <end position="336"/>
    </location>
</feature>
<feature type="transmembrane region" description="Helical" evidence="6">
    <location>
        <begin position="165"/>
        <end position="185"/>
    </location>
</feature>
<dbReference type="GO" id="GO:0022857">
    <property type="term" value="F:transmembrane transporter activity"/>
    <property type="evidence" value="ECO:0007669"/>
    <property type="project" value="InterPro"/>
</dbReference>
<evidence type="ECO:0000313" key="8">
    <source>
        <dbReference type="EMBL" id="CZR08347.1"/>
    </source>
</evidence>
<keyword evidence="5 6" id="KW-0472">Membrane</keyword>
<keyword evidence="4 6" id="KW-1133">Transmembrane helix</keyword>
<dbReference type="InterPro" id="IPR036259">
    <property type="entry name" value="MFS_trans_sf"/>
</dbReference>
<keyword evidence="11" id="KW-1185">Reference proteome</keyword>
<dbReference type="EMBL" id="FNYT01000025">
    <property type="protein sequence ID" value="SEJ76283.1"/>
    <property type="molecule type" value="Genomic_DNA"/>
</dbReference>
<dbReference type="Pfam" id="PF07690">
    <property type="entry name" value="MFS_1"/>
    <property type="match status" value="1"/>
</dbReference>
<protein>
    <submittedName>
        <fullName evidence="9">Na+/melibiose symporter</fullName>
    </submittedName>
</protein>
<dbReference type="Gene3D" id="1.20.1250.20">
    <property type="entry name" value="MFS general substrate transporter like domains"/>
    <property type="match status" value="1"/>
</dbReference>
<evidence type="ECO:0000256" key="1">
    <source>
        <dbReference type="ARBA" id="ARBA00004651"/>
    </source>
</evidence>
<reference evidence="9 11" key="2">
    <citation type="submission" date="2016-10" db="EMBL/GenBank/DDBJ databases">
        <authorList>
            <person name="Varghese N."/>
            <person name="Submissions S."/>
        </authorList>
    </citation>
    <scope>NUCLEOTIDE SEQUENCE [LARGE SCALE GENOMIC DNA]</scope>
    <source>
        <strain evidence="9 11">DSM 22150</strain>
    </source>
</reference>
<evidence type="ECO:0000259" key="7">
    <source>
        <dbReference type="PROSITE" id="PS50850"/>
    </source>
</evidence>
<dbReference type="STRING" id="640938.TR210_2565"/>
<feature type="transmembrane region" description="Helical" evidence="6">
    <location>
        <begin position="377"/>
        <end position="399"/>
    </location>
</feature>
<dbReference type="PANTHER" id="PTHR23530:SF1">
    <property type="entry name" value="PERMEASE, MAJOR FACILITATOR SUPERFAMILY-RELATED"/>
    <property type="match status" value="1"/>
</dbReference>
<dbReference type="Proteomes" id="UP000199280">
    <property type="component" value="Unassembled WGS sequence"/>
</dbReference>
<feature type="transmembrane region" description="Helical" evidence="6">
    <location>
        <begin position="41"/>
        <end position="62"/>
    </location>
</feature>
<feature type="transmembrane region" description="Helical" evidence="6">
    <location>
        <begin position="98"/>
        <end position="119"/>
    </location>
</feature>
<comment type="subcellular location">
    <subcellularLocation>
        <location evidence="1">Cell membrane</location>
        <topology evidence="1">Multi-pass membrane protein</topology>
    </subcellularLocation>
</comment>
<feature type="transmembrane region" description="Helical" evidence="6">
    <location>
        <begin position="228"/>
        <end position="246"/>
    </location>
</feature>
<evidence type="ECO:0000256" key="4">
    <source>
        <dbReference type="ARBA" id="ARBA00022989"/>
    </source>
</evidence>
<evidence type="ECO:0000313" key="11">
    <source>
        <dbReference type="Proteomes" id="UP000199280"/>
    </source>
</evidence>
<evidence type="ECO:0000313" key="9">
    <source>
        <dbReference type="EMBL" id="SEJ76283.1"/>
    </source>
</evidence>
<dbReference type="PANTHER" id="PTHR23530">
    <property type="entry name" value="TRANSPORT PROTEIN-RELATED"/>
    <property type="match status" value="1"/>
</dbReference>
<feature type="transmembrane region" description="Helical" evidence="6">
    <location>
        <begin position="261"/>
        <end position="279"/>
    </location>
</feature>
<evidence type="ECO:0000256" key="3">
    <source>
        <dbReference type="ARBA" id="ARBA00022692"/>
    </source>
</evidence>
<evidence type="ECO:0000256" key="2">
    <source>
        <dbReference type="ARBA" id="ARBA00022448"/>
    </source>
</evidence>
<dbReference type="AlphaFoldDB" id="A0A143Z8X8"/>
<feature type="transmembrane region" description="Helical" evidence="6">
    <location>
        <begin position="291"/>
        <end position="307"/>
    </location>
</feature>
<evidence type="ECO:0000256" key="5">
    <source>
        <dbReference type="ARBA" id="ARBA00023136"/>
    </source>
</evidence>
<dbReference type="InterPro" id="IPR011701">
    <property type="entry name" value="MFS"/>
</dbReference>
<evidence type="ECO:0000256" key="6">
    <source>
        <dbReference type="SAM" id="Phobius"/>
    </source>
</evidence>
<sequence length="406" mass="45213">MENHISLRKNISLAKKYAFIQYFGITSLWLLYLSSFKGMSLVQIGFLEAIFHITSFAFEVPSGALADRFGYKKILLFGKVMAIISSIGMIYGQSFSHFAIAFAFSALSYNFNSGTYEALVFESMKGVNEESGYLDKLAHINFLIEISAQSGVILAGILADAYFPAVYMVNILLCILNMFLIYRMVEPIKRLGPQLDETVGFSEKVGQSYTRILGNAWRLLMRHKELRGWILFFALLDSFAATYYFYFQNYLSELGYNGKSTSFYLFAAALFGIFGAKFSPAIEQKLQKKRIPYVFPAVVSLSLLLSASGNRLLIFVGFVLSIIFSAVSPTIASAYINQLIPSEERATLLSANSMAYSLCMIILFPVIGGVIDLLDFRIAYLLMALAIILVGGSFATIAINRSRSRG</sequence>
<keyword evidence="3 6" id="KW-0812">Transmembrane</keyword>
<dbReference type="PROSITE" id="PS50850">
    <property type="entry name" value="MFS"/>
    <property type="match status" value="1"/>
</dbReference>
<dbReference type="GO" id="GO:0005886">
    <property type="term" value="C:plasma membrane"/>
    <property type="evidence" value="ECO:0007669"/>
    <property type="project" value="UniProtKB-SubCell"/>
</dbReference>
<evidence type="ECO:0000313" key="10">
    <source>
        <dbReference type="Proteomes" id="UP000076878"/>
    </source>
</evidence>
<name>A0A143Z8X8_9LACT</name>
<dbReference type="RefSeq" id="WP_068624399.1">
    <property type="nucleotide sequence ID" value="NZ_FJNB01000024.1"/>
</dbReference>
<organism evidence="8 10">
    <name type="scientific">Trichococcus ilyis</name>
    <dbReference type="NCBI Taxonomy" id="640938"/>
    <lineage>
        <taxon>Bacteria</taxon>
        <taxon>Bacillati</taxon>
        <taxon>Bacillota</taxon>
        <taxon>Bacilli</taxon>
        <taxon>Lactobacillales</taxon>
        <taxon>Carnobacteriaceae</taxon>
        <taxon>Trichococcus</taxon>
    </lineage>
</organism>
<dbReference type="InterPro" id="IPR020846">
    <property type="entry name" value="MFS_dom"/>
</dbReference>